<dbReference type="AlphaFoldDB" id="A0A1Q9CIC4"/>
<evidence type="ECO:0000313" key="3">
    <source>
        <dbReference type="Proteomes" id="UP000186817"/>
    </source>
</evidence>
<dbReference type="EMBL" id="LSRX01001173">
    <property type="protein sequence ID" value="OLP82682.1"/>
    <property type="molecule type" value="Genomic_DNA"/>
</dbReference>
<name>A0A1Q9CIC4_SYMMI</name>
<proteinExistence type="predicted"/>
<feature type="compositionally biased region" description="Basic and acidic residues" evidence="1">
    <location>
        <begin position="17"/>
        <end position="65"/>
    </location>
</feature>
<gene>
    <name evidence="2" type="ORF">AK812_SmicGene36642</name>
</gene>
<evidence type="ECO:0000313" key="2">
    <source>
        <dbReference type="EMBL" id="OLP82682.1"/>
    </source>
</evidence>
<comment type="caution">
    <text evidence="2">The sequence shown here is derived from an EMBL/GenBank/DDBJ whole genome shotgun (WGS) entry which is preliminary data.</text>
</comment>
<feature type="region of interest" description="Disordered" evidence="1">
    <location>
        <begin position="1"/>
        <end position="66"/>
    </location>
</feature>
<dbReference type="Proteomes" id="UP000186817">
    <property type="component" value="Unassembled WGS sequence"/>
</dbReference>
<sequence length="177" mass="20815">MRRHVRDLYHWTLEPGRTSEPERPAATREERERIAPEVYEERLRQGARPDCKDEEDNAPRSRSRESALLAIVQEMRRQRESSTESWRLWTPPESDEAKAMKARSRYDNLEKTASPLQELHVSWLEALPELNAAGVYKSQKDLLYDYLHKIGSFLRDELSRPPGMLMFVSGRFYIQLA</sequence>
<protein>
    <submittedName>
        <fullName evidence="2">Uncharacterized protein</fullName>
    </submittedName>
</protein>
<evidence type="ECO:0000256" key="1">
    <source>
        <dbReference type="SAM" id="MobiDB-lite"/>
    </source>
</evidence>
<accession>A0A1Q9CIC4</accession>
<organism evidence="2 3">
    <name type="scientific">Symbiodinium microadriaticum</name>
    <name type="common">Dinoflagellate</name>
    <name type="synonym">Zooxanthella microadriatica</name>
    <dbReference type="NCBI Taxonomy" id="2951"/>
    <lineage>
        <taxon>Eukaryota</taxon>
        <taxon>Sar</taxon>
        <taxon>Alveolata</taxon>
        <taxon>Dinophyceae</taxon>
        <taxon>Suessiales</taxon>
        <taxon>Symbiodiniaceae</taxon>
        <taxon>Symbiodinium</taxon>
    </lineage>
</organism>
<reference evidence="2 3" key="1">
    <citation type="submission" date="2016-02" db="EMBL/GenBank/DDBJ databases">
        <title>Genome analysis of coral dinoflagellate symbionts highlights evolutionary adaptations to a symbiotic lifestyle.</title>
        <authorList>
            <person name="Aranda M."/>
            <person name="Li Y."/>
            <person name="Liew Y.J."/>
            <person name="Baumgarten S."/>
            <person name="Simakov O."/>
            <person name="Wilson M."/>
            <person name="Piel J."/>
            <person name="Ashoor H."/>
            <person name="Bougouffa S."/>
            <person name="Bajic V.B."/>
            <person name="Ryu T."/>
            <person name="Ravasi T."/>
            <person name="Bayer T."/>
            <person name="Micklem G."/>
            <person name="Kim H."/>
            <person name="Bhak J."/>
            <person name="Lajeunesse T.C."/>
            <person name="Voolstra C.R."/>
        </authorList>
    </citation>
    <scope>NUCLEOTIDE SEQUENCE [LARGE SCALE GENOMIC DNA]</scope>
    <source>
        <strain evidence="2 3">CCMP2467</strain>
    </source>
</reference>
<keyword evidence="3" id="KW-1185">Reference proteome</keyword>